<feature type="compositionally biased region" description="Polar residues" evidence="1">
    <location>
        <begin position="453"/>
        <end position="463"/>
    </location>
</feature>
<feature type="compositionally biased region" description="Polar residues" evidence="1">
    <location>
        <begin position="1"/>
        <end position="10"/>
    </location>
</feature>
<feature type="compositionally biased region" description="Polar residues" evidence="1">
    <location>
        <begin position="470"/>
        <end position="490"/>
    </location>
</feature>
<feature type="compositionally biased region" description="Low complexity" evidence="1">
    <location>
        <begin position="367"/>
        <end position="403"/>
    </location>
</feature>
<dbReference type="GO" id="GO:0043065">
    <property type="term" value="P:positive regulation of apoptotic process"/>
    <property type="evidence" value="ECO:0007669"/>
    <property type="project" value="TreeGrafter"/>
</dbReference>
<feature type="compositionally biased region" description="Polar residues" evidence="1">
    <location>
        <begin position="220"/>
        <end position="232"/>
    </location>
</feature>
<sequence length="556" mass="59570">MASSSVSQESLDMDDFDTTARRNRIRVHRGHSGRGAVPFRSLPDRGGMGGVPGEHEEGAGSGPCTGRDLNGESGDGAAGVGSLGGSGLGLSAHGHHAVDHESPTRSAAARLKDKQRGRPNHMKGKLPKDKRKLREKRRSTGVVHCMPSTESTGDSLDEDDDDELVVHDTKKNTIYNEGTVSSHHHHQSLYEARSNTTFSHQRRNKSPSDLEADLEDNQDYDSTVSHSETNLSLIGRSESSEMPPAYPPGRSVLHHHQTSGIASTKGIGSTCLPEKTSGGSAFPLKYSPETNRAMKFSNNTNTSNNGSSDADSSSRTNTPSTSSSSSVLSRWRDYPDGNSSTLPGSSRSGFGVSAPQPSPDSPRRFGSAAQGAGTSSSITTTTTTSGQEPQTTCTVSSSGSSGSITGNVHSRPLGFSVFRDSNSPSNVGKSSYSSSSYLSTASRMREREGGMSSIHTRMANYQSPRPYGASSATIHTAQHQQSSEALSQMEKQLEKEREDNKRLQQQLEEKDKKIAELEKAIELLNSECDGLDEDNLKLQEENQALIRAMSKLTSNV</sequence>
<dbReference type="PANTHER" id="PTHR15093:SF1">
    <property type="entry name" value="PRKC APOPTOSIS WT1 REGULATOR PROTEIN"/>
    <property type="match status" value="1"/>
</dbReference>
<feature type="region of interest" description="Disordered" evidence="1">
    <location>
        <begin position="1"/>
        <end position="407"/>
    </location>
</feature>
<feature type="compositionally biased region" description="Polar residues" evidence="1">
    <location>
        <begin position="172"/>
        <end position="181"/>
    </location>
</feature>
<feature type="compositionally biased region" description="Gly residues" evidence="1">
    <location>
        <begin position="73"/>
        <end position="88"/>
    </location>
</feature>
<proteinExistence type="predicted"/>
<protein>
    <recommendedName>
        <fullName evidence="4">PRKC apoptosis WT1 regulator protein</fullName>
    </recommendedName>
</protein>
<feature type="compositionally biased region" description="Low complexity" evidence="1">
    <location>
        <begin position="297"/>
        <end position="329"/>
    </location>
</feature>
<evidence type="ECO:0008006" key="4">
    <source>
        <dbReference type="Google" id="ProtNLM"/>
    </source>
</evidence>
<comment type="caution">
    <text evidence="2">The sequence shown here is derived from an EMBL/GenBank/DDBJ whole genome shotgun (WGS) entry which is preliminary data.</text>
</comment>
<feature type="compositionally biased region" description="Basic residues" evidence="1">
    <location>
        <begin position="117"/>
        <end position="139"/>
    </location>
</feature>
<feature type="compositionally biased region" description="Low complexity" evidence="1">
    <location>
        <begin position="421"/>
        <end position="442"/>
    </location>
</feature>
<feature type="compositionally biased region" description="Polar residues" evidence="1">
    <location>
        <begin position="337"/>
        <end position="348"/>
    </location>
</feature>
<feature type="compositionally biased region" description="Acidic residues" evidence="1">
    <location>
        <begin position="210"/>
        <end position="219"/>
    </location>
</feature>
<dbReference type="GO" id="GO:0006915">
    <property type="term" value="P:apoptotic process"/>
    <property type="evidence" value="ECO:0007669"/>
    <property type="project" value="InterPro"/>
</dbReference>
<feature type="region of interest" description="Disordered" evidence="1">
    <location>
        <begin position="419"/>
        <end position="502"/>
    </location>
</feature>
<dbReference type="Proteomes" id="UP001283361">
    <property type="component" value="Unassembled WGS sequence"/>
</dbReference>
<keyword evidence="3" id="KW-1185">Reference proteome</keyword>
<accession>A0AAE0XML8</accession>
<dbReference type="EMBL" id="JAWDGP010008026">
    <property type="protein sequence ID" value="KAK3696969.1"/>
    <property type="molecule type" value="Genomic_DNA"/>
</dbReference>
<feature type="compositionally biased region" description="Basic residues" evidence="1">
    <location>
        <begin position="21"/>
        <end position="32"/>
    </location>
</feature>
<feature type="compositionally biased region" description="Basic and acidic residues" evidence="1">
    <location>
        <begin position="491"/>
        <end position="502"/>
    </location>
</feature>
<dbReference type="GO" id="GO:0005737">
    <property type="term" value="C:cytoplasm"/>
    <property type="evidence" value="ECO:0007669"/>
    <property type="project" value="TreeGrafter"/>
</dbReference>
<gene>
    <name evidence="2" type="ORF">RRG08_023159</name>
</gene>
<evidence type="ECO:0000313" key="3">
    <source>
        <dbReference type="Proteomes" id="UP001283361"/>
    </source>
</evidence>
<evidence type="ECO:0000256" key="1">
    <source>
        <dbReference type="SAM" id="MobiDB-lite"/>
    </source>
</evidence>
<evidence type="ECO:0000313" key="2">
    <source>
        <dbReference type="EMBL" id="KAK3696969.1"/>
    </source>
</evidence>
<organism evidence="2 3">
    <name type="scientific">Elysia crispata</name>
    <name type="common">lettuce slug</name>
    <dbReference type="NCBI Taxonomy" id="231223"/>
    <lineage>
        <taxon>Eukaryota</taxon>
        <taxon>Metazoa</taxon>
        <taxon>Spiralia</taxon>
        <taxon>Lophotrochozoa</taxon>
        <taxon>Mollusca</taxon>
        <taxon>Gastropoda</taxon>
        <taxon>Heterobranchia</taxon>
        <taxon>Euthyneura</taxon>
        <taxon>Panpulmonata</taxon>
        <taxon>Sacoglossa</taxon>
        <taxon>Placobranchoidea</taxon>
        <taxon>Plakobranchidae</taxon>
        <taxon>Elysia</taxon>
    </lineage>
</organism>
<dbReference type="InterPro" id="IPR026117">
    <property type="entry name" value="Par-4"/>
</dbReference>
<dbReference type="PANTHER" id="PTHR15093">
    <property type="entry name" value="PROSTATE APOPTOSIS RESPONSE PROTEIN PAR-4"/>
    <property type="match status" value="1"/>
</dbReference>
<dbReference type="AlphaFoldDB" id="A0AAE0XML8"/>
<reference evidence="2" key="1">
    <citation type="journal article" date="2023" name="G3 (Bethesda)">
        <title>A reference genome for the long-term kleptoplast-retaining sea slug Elysia crispata morphotype clarki.</title>
        <authorList>
            <person name="Eastman K.E."/>
            <person name="Pendleton A.L."/>
            <person name="Shaikh M.A."/>
            <person name="Suttiyut T."/>
            <person name="Ogas R."/>
            <person name="Tomko P."/>
            <person name="Gavelis G."/>
            <person name="Widhalm J.R."/>
            <person name="Wisecaver J.H."/>
        </authorList>
    </citation>
    <scope>NUCLEOTIDE SEQUENCE</scope>
    <source>
        <strain evidence="2">ECLA1</strain>
    </source>
</reference>
<name>A0AAE0XML8_9GAST</name>